<feature type="transmembrane region" description="Helical" evidence="1">
    <location>
        <begin position="7"/>
        <end position="26"/>
    </location>
</feature>
<evidence type="ECO:0000313" key="3">
    <source>
        <dbReference type="Proteomes" id="UP000000238"/>
    </source>
</evidence>
<dbReference type="STRING" id="349521.HCH_04160"/>
<keyword evidence="1" id="KW-0812">Transmembrane</keyword>
<evidence type="ECO:0000313" key="2">
    <source>
        <dbReference type="EMBL" id="ABC30869.1"/>
    </source>
</evidence>
<dbReference type="Proteomes" id="UP000000238">
    <property type="component" value="Chromosome"/>
</dbReference>
<gene>
    <name evidence="2" type="ordered locus">HCH_04160</name>
</gene>
<protein>
    <submittedName>
        <fullName evidence="2">Uncharacterized protein</fullName>
    </submittedName>
</protein>
<name>Q2SEQ5_HAHCH</name>
<feature type="transmembrane region" description="Helical" evidence="1">
    <location>
        <begin position="68"/>
        <end position="87"/>
    </location>
</feature>
<feature type="transmembrane region" description="Helical" evidence="1">
    <location>
        <begin position="38"/>
        <end position="56"/>
    </location>
</feature>
<keyword evidence="3" id="KW-1185">Reference proteome</keyword>
<feature type="transmembrane region" description="Helical" evidence="1">
    <location>
        <begin position="121"/>
        <end position="141"/>
    </location>
</feature>
<proteinExistence type="predicted"/>
<accession>Q2SEQ5</accession>
<dbReference type="RefSeq" id="WP_011397936.1">
    <property type="nucleotide sequence ID" value="NC_007645.1"/>
</dbReference>
<dbReference type="OrthoDB" id="9875008at2"/>
<feature type="transmembrane region" description="Helical" evidence="1">
    <location>
        <begin position="93"/>
        <end position="114"/>
    </location>
</feature>
<keyword evidence="1" id="KW-1133">Transmembrane helix</keyword>
<evidence type="ECO:0000256" key="1">
    <source>
        <dbReference type="SAM" id="Phobius"/>
    </source>
</evidence>
<reference evidence="2 3" key="1">
    <citation type="journal article" date="2005" name="Nucleic Acids Res.">
        <title>Genomic blueprint of Hahella chejuensis, a marine microbe producing an algicidal agent.</title>
        <authorList>
            <person name="Jeong H."/>
            <person name="Yim J.H."/>
            <person name="Lee C."/>
            <person name="Choi S.-H."/>
            <person name="Park Y.K."/>
            <person name="Yoon S.H."/>
            <person name="Hur C.-G."/>
            <person name="Kang H.-Y."/>
            <person name="Kim D."/>
            <person name="Lee H.H."/>
            <person name="Park K.H."/>
            <person name="Park S.-H."/>
            <person name="Park H.-S."/>
            <person name="Lee H.K."/>
            <person name="Oh T.K."/>
            <person name="Kim J.F."/>
        </authorList>
    </citation>
    <scope>NUCLEOTIDE SEQUENCE [LARGE SCALE GENOMIC DNA]</scope>
    <source>
        <strain evidence="2 3">KCTC 2396</strain>
    </source>
</reference>
<dbReference type="EMBL" id="CP000155">
    <property type="protein sequence ID" value="ABC30869.1"/>
    <property type="molecule type" value="Genomic_DNA"/>
</dbReference>
<organism evidence="2 3">
    <name type="scientific">Hahella chejuensis (strain KCTC 2396)</name>
    <dbReference type="NCBI Taxonomy" id="349521"/>
    <lineage>
        <taxon>Bacteria</taxon>
        <taxon>Pseudomonadati</taxon>
        <taxon>Pseudomonadota</taxon>
        <taxon>Gammaproteobacteria</taxon>
        <taxon>Oceanospirillales</taxon>
        <taxon>Hahellaceae</taxon>
        <taxon>Hahella</taxon>
    </lineage>
</organism>
<dbReference type="KEGG" id="hch:HCH_04160"/>
<sequence length="184" mass="19493">MNKDLSFGALIGLISGLVIAGIGVLLELADASDALWVNYWMPGGVFGAAICLGAWLRGWNAERKGLTLLIVIAGTILGWRLCFLFFIASWEVVSLALMGAVGACVTAIGVILAWRMRAWMIFLASFTLAGAAGGVVDFVLINSLPEAAKDAVWHGFWESVAIFPVWQAITLACALAVGGPRPSR</sequence>
<dbReference type="AlphaFoldDB" id="Q2SEQ5"/>
<feature type="transmembrane region" description="Helical" evidence="1">
    <location>
        <begin position="161"/>
        <end position="179"/>
    </location>
</feature>
<dbReference type="HOGENOM" id="CLU_1466269_0_0_6"/>
<keyword evidence="1" id="KW-0472">Membrane</keyword>